<accession>A0A8H8A1G3</accession>
<evidence type="ECO:0000313" key="1">
    <source>
        <dbReference type="EMBL" id="KAG5462933.1"/>
    </source>
</evidence>
<proteinExistence type="predicted"/>
<organism evidence="1 2">
    <name type="scientific">Olpidium bornovanus</name>
    <dbReference type="NCBI Taxonomy" id="278681"/>
    <lineage>
        <taxon>Eukaryota</taxon>
        <taxon>Fungi</taxon>
        <taxon>Fungi incertae sedis</taxon>
        <taxon>Olpidiomycota</taxon>
        <taxon>Olpidiomycotina</taxon>
        <taxon>Olpidiomycetes</taxon>
        <taxon>Olpidiales</taxon>
        <taxon>Olpidiaceae</taxon>
        <taxon>Olpidium</taxon>
    </lineage>
</organism>
<sequence>MLDSPLLKHDPDNVISIPGAELVSDVAITPVRRSTVELQPSTMWIDNCLPGVTYSRSCVL</sequence>
<name>A0A8H8A1G3_9FUNG</name>
<gene>
    <name evidence="1" type="ORF">BJ554DRAFT_2781</name>
</gene>
<feature type="non-terminal residue" evidence="1">
    <location>
        <position position="60"/>
    </location>
</feature>
<dbReference type="AlphaFoldDB" id="A0A8H8A1G3"/>
<keyword evidence="2" id="KW-1185">Reference proteome</keyword>
<dbReference type="EMBL" id="JAEFCI010001391">
    <property type="protein sequence ID" value="KAG5462933.1"/>
    <property type="molecule type" value="Genomic_DNA"/>
</dbReference>
<reference evidence="1 2" key="1">
    <citation type="journal article" name="Sci. Rep.">
        <title>Genome-scale phylogenetic analyses confirm Olpidium as the closest living zoosporic fungus to the non-flagellated, terrestrial fungi.</title>
        <authorList>
            <person name="Chang Y."/>
            <person name="Rochon D."/>
            <person name="Sekimoto S."/>
            <person name="Wang Y."/>
            <person name="Chovatia M."/>
            <person name="Sandor L."/>
            <person name="Salamov A."/>
            <person name="Grigoriev I.V."/>
            <person name="Stajich J.E."/>
            <person name="Spatafora J.W."/>
        </authorList>
    </citation>
    <scope>NUCLEOTIDE SEQUENCE [LARGE SCALE GENOMIC DNA]</scope>
    <source>
        <strain evidence="1">S191</strain>
    </source>
</reference>
<comment type="caution">
    <text evidence="1">The sequence shown here is derived from an EMBL/GenBank/DDBJ whole genome shotgun (WGS) entry which is preliminary data.</text>
</comment>
<evidence type="ECO:0000313" key="2">
    <source>
        <dbReference type="Proteomes" id="UP000673691"/>
    </source>
</evidence>
<protein>
    <submittedName>
        <fullName evidence="1">Uncharacterized protein</fullName>
    </submittedName>
</protein>
<dbReference type="Proteomes" id="UP000673691">
    <property type="component" value="Unassembled WGS sequence"/>
</dbReference>